<keyword evidence="2 7" id="KW-0732">Signal</keyword>
<name>A0A3A1VFV6_9BACL</name>
<feature type="chain" id="PRO_5038466600" evidence="7">
    <location>
        <begin position="22"/>
        <end position="454"/>
    </location>
</feature>
<organism evidence="8 9">
    <name type="scientific">Paenibacillus nanensis</name>
    <dbReference type="NCBI Taxonomy" id="393251"/>
    <lineage>
        <taxon>Bacteria</taxon>
        <taxon>Bacillati</taxon>
        <taxon>Bacillota</taxon>
        <taxon>Bacilli</taxon>
        <taxon>Bacillales</taxon>
        <taxon>Paenibacillaceae</taxon>
        <taxon>Paenibacillus</taxon>
    </lineage>
</organism>
<dbReference type="Gene3D" id="3.40.190.10">
    <property type="entry name" value="Periplasmic binding protein-like II"/>
    <property type="match status" value="1"/>
</dbReference>
<proteinExistence type="predicted"/>
<evidence type="ECO:0000256" key="5">
    <source>
        <dbReference type="ARBA" id="ARBA00023288"/>
    </source>
</evidence>
<accession>A0A3A1VFV6</accession>
<dbReference type="AlphaFoldDB" id="A0A3A1VFV6"/>
<dbReference type="EMBL" id="QXQA01000002">
    <property type="protein sequence ID" value="RIX59447.1"/>
    <property type="molecule type" value="Genomic_DNA"/>
</dbReference>
<keyword evidence="1" id="KW-1003">Cell membrane</keyword>
<keyword evidence="3" id="KW-0472">Membrane</keyword>
<dbReference type="RefSeq" id="WP_119598278.1">
    <property type="nucleotide sequence ID" value="NZ_QXQA01000002.1"/>
</dbReference>
<evidence type="ECO:0000256" key="1">
    <source>
        <dbReference type="ARBA" id="ARBA00022475"/>
    </source>
</evidence>
<evidence type="ECO:0000256" key="4">
    <source>
        <dbReference type="ARBA" id="ARBA00023139"/>
    </source>
</evidence>
<evidence type="ECO:0000256" key="6">
    <source>
        <dbReference type="SAM" id="MobiDB-lite"/>
    </source>
</evidence>
<feature type="compositionally biased region" description="Low complexity" evidence="6">
    <location>
        <begin position="26"/>
        <end position="52"/>
    </location>
</feature>
<feature type="region of interest" description="Disordered" evidence="6">
    <location>
        <begin position="26"/>
        <end position="53"/>
    </location>
</feature>
<dbReference type="Pfam" id="PF01547">
    <property type="entry name" value="SBP_bac_1"/>
    <property type="match status" value="1"/>
</dbReference>
<evidence type="ECO:0000256" key="2">
    <source>
        <dbReference type="ARBA" id="ARBA00022729"/>
    </source>
</evidence>
<keyword evidence="9" id="KW-1185">Reference proteome</keyword>
<evidence type="ECO:0000256" key="3">
    <source>
        <dbReference type="ARBA" id="ARBA00023136"/>
    </source>
</evidence>
<feature type="signal peptide" evidence="7">
    <location>
        <begin position="1"/>
        <end position="21"/>
    </location>
</feature>
<evidence type="ECO:0000313" key="8">
    <source>
        <dbReference type="EMBL" id="RIX59447.1"/>
    </source>
</evidence>
<dbReference type="PANTHER" id="PTHR43649">
    <property type="entry name" value="ARABINOSE-BINDING PROTEIN-RELATED"/>
    <property type="match status" value="1"/>
</dbReference>
<dbReference type="PROSITE" id="PS51257">
    <property type="entry name" value="PROKAR_LIPOPROTEIN"/>
    <property type="match status" value="1"/>
</dbReference>
<reference evidence="8 9" key="1">
    <citation type="submission" date="2018-09" db="EMBL/GenBank/DDBJ databases">
        <title>Paenibacillus aracenensis nov. sp. isolated from a cave in southern Spain.</title>
        <authorList>
            <person name="Jurado V."/>
            <person name="Gutierrez-Patricio S."/>
            <person name="Gonzalez-Pimentel J.L."/>
            <person name="Miller A.Z."/>
            <person name="Laiz L."/>
            <person name="Saiz-Jimenez C."/>
        </authorList>
    </citation>
    <scope>NUCLEOTIDE SEQUENCE [LARGE SCALE GENOMIC DNA]</scope>
    <source>
        <strain evidence="8 9">DSM 22867</strain>
    </source>
</reference>
<evidence type="ECO:0000313" key="9">
    <source>
        <dbReference type="Proteomes" id="UP000266482"/>
    </source>
</evidence>
<protein>
    <submittedName>
        <fullName evidence="8">Extracellular solute-binding protein</fullName>
    </submittedName>
</protein>
<keyword evidence="4" id="KW-0564">Palmitate</keyword>
<dbReference type="InterPro" id="IPR006059">
    <property type="entry name" value="SBP"/>
</dbReference>
<dbReference type="InterPro" id="IPR050490">
    <property type="entry name" value="Bact_solute-bd_prot1"/>
</dbReference>
<sequence length="454" mass="49994">MRKSYLVLLSVVMMMSLVLSACSGSNSNAGGNESGNNAAGNASSQDANNAGGASDGKATKLEFWTFQQLHADYYLEMAKRWNEANPDKPIEIVPTVSPFDDVHNKLLVSLQSGSGAPDMADIELGKFPNFLKGEPQLEPLNDIIEPDLANLIKARFDIYAKDGKYYGVDYHVGASVIYYNKEILDKAGVNADDIKTWDDFAKAGQQVLEKTGIPMTTLETSEQWSMWLQTAQQPGNNDLLTASFEPNLDSPEVTKVLKWQQELMKSGVAVGAPGGFHHTEEYFGFMNAGGAASIWMPLWYMGRFTDSMPDLKGKIIIRPMPAWNEGEPRSAGMGGTGTVITNQSKNKELAKEFLKFSKISKEGSIATWTELGFDPIRSDAWTDPAMKEPNKFTEYFGDGIFDVLTEVKDEIEGINIGEKTPEVIDAIKTQTNVRILLDGEDVEKVLKEVNDTLK</sequence>
<comment type="caution">
    <text evidence="8">The sequence shown here is derived from an EMBL/GenBank/DDBJ whole genome shotgun (WGS) entry which is preliminary data.</text>
</comment>
<dbReference type="PANTHER" id="PTHR43649:SF33">
    <property type="entry name" value="POLYGALACTURONAN_RHAMNOGALACTURONAN-BINDING PROTEIN YTCQ"/>
    <property type="match status" value="1"/>
</dbReference>
<keyword evidence="5" id="KW-0449">Lipoprotein</keyword>
<dbReference type="Proteomes" id="UP000266482">
    <property type="component" value="Unassembled WGS sequence"/>
</dbReference>
<gene>
    <name evidence="8" type="ORF">D3P08_04675</name>
</gene>
<dbReference type="OrthoDB" id="9768630at2"/>
<evidence type="ECO:0000256" key="7">
    <source>
        <dbReference type="SAM" id="SignalP"/>
    </source>
</evidence>
<dbReference type="SUPFAM" id="SSF53850">
    <property type="entry name" value="Periplasmic binding protein-like II"/>
    <property type="match status" value="1"/>
</dbReference>